<dbReference type="STRING" id="86259.A0A4Z1NZP5"/>
<dbReference type="SUPFAM" id="SSF50129">
    <property type="entry name" value="GroES-like"/>
    <property type="match status" value="1"/>
</dbReference>
<evidence type="ECO:0000313" key="3">
    <source>
        <dbReference type="Proteomes" id="UP000298493"/>
    </source>
</evidence>
<dbReference type="SUPFAM" id="SSF51735">
    <property type="entry name" value="NAD(P)-binding Rossmann-fold domains"/>
    <property type="match status" value="1"/>
</dbReference>
<dbReference type="Pfam" id="PF13602">
    <property type="entry name" value="ADH_zinc_N_2"/>
    <property type="match status" value="1"/>
</dbReference>
<dbReference type="InterPro" id="IPR011032">
    <property type="entry name" value="GroES-like_sf"/>
</dbReference>
<accession>A0A4Z1NZP5</accession>
<feature type="domain" description="Enoyl reductase (ER)" evidence="1">
    <location>
        <begin position="20"/>
        <end position="334"/>
    </location>
</feature>
<name>A0A4Z1NZP5_9PEZI</name>
<keyword evidence="3" id="KW-1185">Reference proteome</keyword>
<gene>
    <name evidence="2" type="ORF">E6O75_ATG05103</name>
</gene>
<dbReference type="Gene3D" id="3.40.50.720">
    <property type="entry name" value="NAD(P)-binding Rossmann-like Domain"/>
    <property type="match status" value="1"/>
</dbReference>
<protein>
    <submittedName>
        <fullName evidence="2">Alcohol dehydrogenase</fullName>
    </submittedName>
</protein>
<comment type="caution">
    <text evidence="2">The sequence shown here is derived from an EMBL/GenBank/DDBJ whole genome shotgun (WGS) entry which is preliminary data.</text>
</comment>
<dbReference type="PANTHER" id="PTHR11695:SF647">
    <property type="entry name" value="ENOYL REDUCTASE (ER) DOMAIN-CONTAINING PROTEIN"/>
    <property type="match status" value="1"/>
</dbReference>
<dbReference type="Gene3D" id="3.90.180.10">
    <property type="entry name" value="Medium-chain alcohol dehydrogenases, catalytic domain"/>
    <property type="match status" value="1"/>
</dbReference>
<sequence>MSSIIIPTTTRAVFQPDIQSTELILTTLPLTPAKPNSDEHLIKVHATSPCSGELLWAKNFPSIMEPDRVAIPCNDLSGIVVTAPPNSPFPPGTEIYTRTPAARTGNARDFTIALTSELALKPKNLSWEEAASVPLSAFTAYQALFTHGGLALGWKDPSGKLANSAKSVLVDAGAGGVGVWLIQLARAAGVKEIIAIVGPDNVEFVKSLGATTVINYRQQSLGAFVKDGGEKVDLAIDMLGGQALADCWTAVKQGGILVSIREPPSGQRPVEGIEKDIKHSFFIMEPYGWQLKEVAELLEKGEAKAVIDSIYKLEHFKEAFARLDTGHARGKVIITVAE</sequence>
<dbReference type="Proteomes" id="UP000298493">
    <property type="component" value="Unassembled WGS sequence"/>
</dbReference>
<evidence type="ECO:0000259" key="1">
    <source>
        <dbReference type="SMART" id="SM00829"/>
    </source>
</evidence>
<dbReference type="EMBL" id="SNSC02000009">
    <property type="protein sequence ID" value="TID21708.1"/>
    <property type="molecule type" value="Genomic_DNA"/>
</dbReference>
<dbReference type="CDD" id="cd05289">
    <property type="entry name" value="MDR_like_2"/>
    <property type="match status" value="1"/>
</dbReference>
<dbReference type="InterPro" id="IPR036291">
    <property type="entry name" value="NAD(P)-bd_dom_sf"/>
</dbReference>
<dbReference type="GO" id="GO:0016491">
    <property type="term" value="F:oxidoreductase activity"/>
    <property type="evidence" value="ECO:0007669"/>
    <property type="project" value="InterPro"/>
</dbReference>
<dbReference type="SMART" id="SM00829">
    <property type="entry name" value="PKS_ER"/>
    <property type="match status" value="1"/>
</dbReference>
<dbReference type="InterPro" id="IPR020843">
    <property type="entry name" value="ER"/>
</dbReference>
<evidence type="ECO:0000313" key="2">
    <source>
        <dbReference type="EMBL" id="TID21708.1"/>
    </source>
</evidence>
<dbReference type="PANTHER" id="PTHR11695">
    <property type="entry name" value="ALCOHOL DEHYDROGENASE RELATED"/>
    <property type="match status" value="1"/>
</dbReference>
<dbReference type="InterPro" id="IPR050700">
    <property type="entry name" value="YIM1/Zinc_Alcohol_DH_Fams"/>
</dbReference>
<proteinExistence type="predicted"/>
<dbReference type="AlphaFoldDB" id="A0A4Z1NZP5"/>
<organism evidence="2 3">
    <name type="scientific">Venturia nashicola</name>
    <dbReference type="NCBI Taxonomy" id="86259"/>
    <lineage>
        <taxon>Eukaryota</taxon>
        <taxon>Fungi</taxon>
        <taxon>Dikarya</taxon>
        <taxon>Ascomycota</taxon>
        <taxon>Pezizomycotina</taxon>
        <taxon>Dothideomycetes</taxon>
        <taxon>Pleosporomycetidae</taxon>
        <taxon>Venturiales</taxon>
        <taxon>Venturiaceae</taxon>
        <taxon>Venturia</taxon>
    </lineage>
</organism>
<dbReference type="GO" id="GO:0005739">
    <property type="term" value="C:mitochondrion"/>
    <property type="evidence" value="ECO:0007669"/>
    <property type="project" value="TreeGrafter"/>
</dbReference>
<reference evidence="2 3" key="1">
    <citation type="submission" date="2019-04" db="EMBL/GenBank/DDBJ databases">
        <title>High contiguity whole genome sequence and gene annotation resource for two Venturia nashicola isolates.</title>
        <authorList>
            <person name="Prokchorchik M."/>
            <person name="Won K."/>
            <person name="Lee Y."/>
            <person name="Choi E.D."/>
            <person name="Segonzac C."/>
            <person name="Sohn K.H."/>
        </authorList>
    </citation>
    <scope>NUCLEOTIDE SEQUENCE [LARGE SCALE GENOMIC DNA]</scope>
    <source>
        <strain evidence="2 3">PRI2</strain>
    </source>
</reference>